<reference evidence="1" key="1">
    <citation type="submission" date="2023-04" db="EMBL/GenBank/DDBJ databases">
        <title>Candida boidinii NBRC 1967.</title>
        <authorList>
            <person name="Ichikawa N."/>
            <person name="Sato H."/>
            <person name="Tonouchi N."/>
        </authorList>
    </citation>
    <scope>NUCLEOTIDE SEQUENCE</scope>
    <source>
        <strain evidence="1">NBRC 1967</strain>
    </source>
</reference>
<comment type="caution">
    <text evidence="1">The sequence shown here is derived from an EMBL/GenBank/DDBJ whole genome shotgun (WGS) entry which is preliminary data.</text>
</comment>
<dbReference type="Proteomes" id="UP001165101">
    <property type="component" value="Unassembled WGS sequence"/>
</dbReference>
<proteinExistence type="predicted"/>
<name>A0ACB5TJU4_CANBO</name>
<evidence type="ECO:0000313" key="1">
    <source>
        <dbReference type="EMBL" id="GME89995.1"/>
    </source>
</evidence>
<gene>
    <name evidence="1" type="ORF">Cboi01_000164500</name>
</gene>
<keyword evidence="2" id="KW-1185">Reference proteome</keyword>
<accession>A0ACB5TJU4</accession>
<protein>
    <submittedName>
        <fullName evidence="1">Unnamed protein product</fullName>
    </submittedName>
</protein>
<organism evidence="1 2">
    <name type="scientific">Candida boidinii</name>
    <name type="common">Yeast</name>
    <dbReference type="NCBI Taxonomy" id="5477"/>
    <lineage>
        <taxon>Eukaryota</taxon>
        <taxon>Fungi</taxon>
        <taxon>Dikarya</taxon>
        <taxon>Ascomycota</taxon>
        <taxon>Saccharomycotina</taxon>
        <taxon>Pichiomycetes</taxon>
        <taxon>Pichiales</taxon>
        <taxon>Pichiaceae</taxon>
        <taxon>Ogataea</taxon>
        <taxon>Ogataea/Candida clade</taxon>
    </lineage>
</organism>
<sequence length="1425" mass="162154">MGIPKFFRFISERWPLISQEIDGTEIPEFDNLYLDMNSILHTCTHSNDSDFSKMSDAQTYSAIFAYIDHLFQIIKPKKTFYMAIDGVAPRAKMNQQRARRFRKAVESEEALEKAIKQGLEIPKEPPFDSNAITPGTEFMAKLTKNLKYFINQKVSSDASWQDIDVILSGHEVPGEGEHKIMDYIRVMKAQPGYDADTRHCVYGLDADLIMLSLVSHEPHFALLREEVTFGPRSSTKSSDLTKQKFFLLHTGLIREYIQLEFQELENEIPFPYDFERALDDFILIMYVIGNDFLPNLPDLHLNKGAFPLLIETFKQAMRQLDGYLNENGNINLRRLSVWLNYLSEFEYQNFEKGEVDVEWFNKQLDNISRQGEVKREKQGKVLLVKTQKKLVGLVKDWILKIYSNNPDFKSMVLDDTKIPQLSLPSEFFESDLNREFIRKFGLDIGLIIIHSASKDTWTAKLDIDGINVDQTEEEFAASLDEIRKTIKKYQAAILVDDEETLNDQKELYDSKFTNWKDAYYKQKFGFTTSEEEKLVDVAENYIEGLQWVLHYYYNGICSWPWYYRYHYPPRISDVAKGLNVKFNFQLGKPLRPYEQLMSVLPARSQDLIPKCYRPLMTDPNSPILDFYPDDCPIDLNGKRNAWEAIVLLSFVDVDKLLEAMKPYNELLTPEEKLVNSYGTDLLFRFNPQYNEHVSSPIPSAFSDFESHCIESIFKLPSMEGKEYVFGLIPHAKTGINLRAGFPTLETISYTADLIAAGVTIFQQPSRSTSIILTLENIHEGLTVDQFAKQYVGKIVYSNWPYLRESKVVSVMDSQMKFEEIETGKSRVKKVVSSPLEKFESDNFEKNRRDLFNKCTRSLGLRFVSNEDEDSGKQKHNGIPSPTPEPAIINYGKSAKVFEGLVELKRVRGLARTKDGAYVKTFDEESTLMPIQLIVNEVVNKDPRYLEKEPVPIEEEFPTGSEVAFLGAFAYGTSGKVIGHENGKLSLKITKIPKSLEPRFGTERARYEKQLLVYHPSVEVSKILGVNRLFLSRITSSFMIESPKGRRYNFGLDLKFDRQKLKVLGYAKHAEHWWEYSDIAIHLIQDYKKTFPQLFKSLSNLQGNKIPSAKELFQISDPEKLQEKIDQVNSYLKEKKSSFVTVSLGSDSLTKPGIAHIEEKIIEYSTQPQQISEKAIKGIPRDAILDTSRSFEILRKQVFDLGDRVEYIIDSGNIPIYSKGTVIGVRSLPTKVTLQVVFDQPILTGNTFDGRLRTRRGLTVDSATVLNLTNKQLVYHSSASKDTASTKNAKKAELVKKLEIRKKEEVEKQKTIEKGKKELLSLIKNKDSSSDSHATERPASDTSATESNSSAPVSVNSDAAKSLYGAIMGSAIAKGPSENDPSAPRVPINGPYNPLPINGPVITGPQFGGLPQQLMPATATTATTEE</sequence>
<evidence type="ECO:0000313" key="2">
    <source>
        <dbReference type="Proteomes" id="UP001165101"/>
    </source>
</evidence>
<dbReference type="EMBL" id="BSXV01000645">
    <property type="protein sequence ID" value="GME89995.1"/>
    <property type="molecule type" value="Genomic_DNA"/>
</dbReference>